<evidence type="ECO:0000256" key="1">
    <source>
        <dbReference type="ARBA" id="ARBA00004651"/>
    </source>
</evidence>
<keyword evidence="7" id="KW-0675">Receptor</keyword>
<accession>A0A3Q2DHM6</accession>
<evidence type="ECO:0000256" key="2">
    <source>
        <dbReference type="ARBA" id="ARBA00022475"/>
    </source>
</evidence>
<evidence type="ECO:0000256" key="9">
    <source>
        <dbReference type="SAM" id="Phobius"/>
    </source>
</evidence>
<feature type="domain" description="G-protein coupled receptors family 1 profile" evidence="10">
    <location>
        <begin position="19"/>
        <end position="77"/>
    </location>
</feature>
<evidence type="ECO:0000259" key="10">
    <source>
        <dbReference type="PROSITE" id="PS50262"/>
    </source>
</evidence>
<dbReference type="GO" id="GO:0001594">
    <property type="term" value="F:trace-amine receptor activity"/>
    <property type="evidence" value="ECO:0007669"/>
    <property type="project" value="TreeGrafter"/>
</dbReference>
<comment type="subcellular location">
    <subcellularLocation>
        <location evidence="1">Cell membrane</location>
        <topology evidence="1">Multi-pass membrane protein</topology>
    </subcellularLocation>
</comment>
<evidence type="ECO:0000313" key="11">
    <source>
        <dbReference type="Ensembl" id="ENSCVAP00000018821.1"/>
    </source>
</evidence>
<dbReference type="PANTHER" id="PTHR24249">
    <property type="entry name" value="HISTAMINE RECEPTOR-RELATED G-PROTEIN COUPLED RECEPTOR"/>
    <property type="match status" value="1"/>
</dbReference>
<dbReference type="Pfam" id="PF00001">
    <property type="entry name" value="7tm_1"/>
    <property type="match status" value="1"/>
</dbReference>
<keyword evidence="12" id="KW-1185">Reference proteome</keyword>
<evidence type="ECO:0000256" key="6">
    <source>
        <dbReference type="ARBA" id="ARBA00023136"/>
    </source>
</evidence>
<dbReference type="AlphaFoldDB" id="A0A3Q2DHM6"/>
<dbReference type="Gene3D" id="1.20.1070.10">
    <property type="entry name" value="Rhodopsin 7-helix transmembrane proteins"/>
    <property type="match status" value="1"/>
</dbReference>
<evidence type="ECO:0000313" key="12">
    <source>
        <dbReference type="Proteomes" id="UP000265020"/>
    </source>
</evidence>
<keyword evidence="3 9" id="KW-0812">Transmembrane</keyword>
<keyword evidence="2" id="KW-1003">Cell membrane</keyword>
<evidence type="ECO:0000256" key="4">
    <source>
        <dbReference type="ARBA" id="ARBA00022989"/>
    </source>
</evidence>
<dbReference type="PROSITE" id="PS50262">
    <property type="entry name" value="G_PROTEIN_RECEP_F1_2"/>
    <property type="match status" value="1"/>
</dbReference>
<dbReference type="InterPro" id="IPR050569">
    <property type="entry name" value="TAAR"/>
</dbReference>
<keyword evidence="4 9" id="KW-1133">Transmembrane helix</keyword>
<evidence type="ECO:0000256" key="5">
    <source>
        <dbReference type="ARBA" id="ARBA00023040"/>
    </source>
</evidence>
<keyword evidence="6 9" id="KW-0472">Membrane</keyword>
<evidence type="ECO:0000256" key="7">
    <source>
        <dbReference type="ARBA" id="ARBA00023170"/>
    </source>
</evidence>
<feature type="transmembrane region" description="Helical" evidence="9">
    <location>
        <begin position="40"/>
        <end position="62"/>
    </location>
</feature>
<dbReference type="InterPro" id="IPR000276">
    <property type="entry name" value="GPCR_Rhodpsn"/>
</dbReference>
<organism evidence="11 12">
    <name type="scientific">Cyprinodon variegatus</name>
    <name type="common">Sheepshead minnow</name>
    <dbReference type="NCBI Taxonomy" id="28743"/>
    <lineage>
        <taxon>Eukaryota</taxon>
        <taxon>Metazoa</taxon>
        <taxon>Chordata</taxon>
        <taxon>Craniata</taxon>
        <taxon>Vertebrata</taxon>
        <taxon>Euteleostomi</taxon>
        <taxon>Actinopterygii</taxon>
        <taxon>Neopterygii</taxon>
        <taxon>Teleostei</taxon>
        <taxon>Neoteleostei</taxon>
        <taxon>Acanthomorphata</taxon>
        <taxon>Ovalentaria</taxon>
        <taxon>Atherinomorphae</taxon>
        <taxon>Cyprinodontiformes</taxon>
        <taxon>Cyprinodontidae</taxon>
        <taxon>Cyprinodon</taxon>
    </lineage>
</organism>
<dbReference type="PANTHER" id="PTHR24249:SF415">
    <property type="entry name" value="TRACE AMINE-ASSOCIATED RECEPTOR 1"/>
    <property type="match status" value="1"/>
</dbReference>
<reference evidence="11" key="2">
    <citation type="submission" date="2025-09" db="UniProtKB">
        <authorList>
            <consortium name="Ensembl"/>
        </authorList>
    </citation>
    <scope>IDENTIFICATION</scope>
</reference>
<dbReference type="SUPFAM" id="SSF81321">
    <property type="entry name" value="Family A G protein-coupled receptor-like"/>
    <property type="match status" value="1"/>
</dbReference>
<feature type="transmembrane region" description="Helical" evidence="9">
    <location>
        <begin position="6"/>
        <end position="31"/>
    </location>
</feature>
<dbReference type="GO" id="GO:0005886">
    <property type="term" value="C:plasma membrane"/>
    <property type="evidence" value="ECO:0007669"/>
    <property type="project" value="UniProtKB-SubCell"/>
</dbReference>
<reference evidence="11" key="1">
    <citation type="submission" date="2025-08" db="UniProtKB">
        <authorList>
            <consortium name="Ensembl"/>
        </authorList>
    </citation>
    <scope>IDENTIFICATION</scope>
</reference>
<protein>
    <recommendedName>
        <fullName evidence="10">G-protein coupled receptors family 1 profile domain-containing protein</fullName>
    </recommendedName>
</protein>
<keyword evidence="8" id="KW-0807">Transducer</keyword>
<dbReference type="OMA" id="KSEWEIP"/>
<dbReference type="InterPro" id="IPR017452">
    <property type="entry name" value="GPCR_Rhodpsn_7TM"/>
</dbReference>
<proteinExistence type="predicted"/>
<dbReference type="PRINTS" id="PR00237">
    <property type="entry name" value="GPCRRHODOPSN"/>
</dbReference>
<dbReference type="Proteomes" id="UP000265020">
    <property type="component" value="Unassembled WGS sequence"/>
</dbReference>
<name>A0A3Q2DHM6_CYPVA</name>
<evidence type="ECO:0000256" key="8">
    <source>
        <dbReference type="ARBA" id="ARBA00023224"/>
    </source>
</evidence>
<dbReference type="Ensembl" id="ENSCVAT00000032878.1">
    <property type="protein sequence ID" value="ENSCVAP00000018821.1"/>
    <property type="gene ID" value="ENSCVAG00000022124.1"/>
</dbReference>
<keyword evidence="5" id="KW-0297">G-protein coupled receptor</keyword>
<evidence type="ECO:0000256" key="3">
    <source>
        <dbReference type="ARBA" id="ARBA00022692"/>
    </source>
</evidence>
<sequence>MCVLLYIFFAFLSIVTVCGNLLIIISVGYFAQLRTPTNSLIVSLAVTDLLIGSLVIPFSMAFSLSSCLRHAGLICQVRDSFDVSLGLKSEWEIPVISSGSVGNLSFDLQKGIKMQWDSRFQ</sequence>